<dbReference type="PANTHER" id="PTHR43711:SF1">
    <property type="entry name" value="HISTIDINE KINASE 1"/>
    <property type="match status" value="1"/>
</dbReference>
<dbReference type="GO" id="GO:0000160">
    <property type="term" value="P:phosphorelay signal transduction system"/>
    <property type="evidence" value="ECO:0007669"/>
    <property type="project" value="UniProtKB-KW"/>
</dbReference>
<dbReference type="InterPro" id="IPR050736">
    <property type="entry name" value="Sensor_HK_Regulatory"/>
</dbReference>
<keyword evidence="5" id="KW-0902">Two-component regulatory system</keyword>
<dbReference type="Proteomes" id="UP000034606">
    <property type="component" value="Unassembled WGS sequence"/>
</dbReference>
<evidence type="ECO:0000256" key="1">
    <source>
        <dbReference type="ARBA" id="ARBA00000085"/>
    </source>
</evidence>
<comment type="catalytic activity">
    <reaction evidence="1">
        <text>ATP + protein L-histidine = ADP + protein N-phospho-L-histidine.</text>
        <dbReference type="EC" id="2.7.13.3"/>
    </reaction>
</comment>
<evidence type="ECO:0000256" key="3">
    <source>
        <dbReference type="ARBA" id="ARBA00022679"/>
    </source>
</evidence>
<protein>
    <recommendedName>
        <fullName evidence="2">histidine kinase</fullName>
        <ecNumber evidence="2">2.7.13.3</ecNumber>
    </recommendedName>
</protein>
<feature type="transmembrane region" description="Helical" evidence="7">
    <location>
        <begin position="56"/>
        <end position="77"/>
    </location>
</feature>
<keyword evidence="7" id="KW-0472">Membrane</keyword>
<name>A0A0G0H2M8_9BACT</name>
<feature type="transmembrane region" description="Helical" evidence="7">
    <location>
        <begin position="273"/>
        <end position="291"/>
    </location>
</feature>
<comment type="caution">
    <text evidence="9">The sequence shown here is derived from an EMBL/GenBank/DDBJ whole genome shotgun (WGS) entry which is preliminary data.</text>
</comment>
<dbReference type="InterPro" id="IPR004358">
    <property type="entry name" value="Sig_transdc_His_kin-like_C"/>
</dbReference>
<feature type="transmembrane region" description="Helical" evidence="7">
    <location>
        <begin position="189"/>
        <end position="211"/>
    </location>
</feature>
<feature type="transmembrane region" description="Helical" evidence="7">
    <location>
        <begin position="24"/>
        <end position="44"/>
    </location>
</feature>
<dbReference type="PANTHER" id="PTHR43711">
    <property type="entry name" value="TWO-COMPONENT HISTIDINE KINASE"/>
    <property type="match status" value="1"/>
</dbReference>
<evidence type="ECO:0000256" key="4">
    <source>
        <dbReference type="ARBA" id="ARBA00022777"/>
    </source>
</evidence>
<feature type="domain" description="Histidine kinase" evidence="8">
    <location>
        <begin position="324"/>
        <end position="542"/>
    </location>
</feature>
<dbReference type="SUPFAM" id="SSF55874">
    <property type="entry name" value="ATPase domain of HSP90 chaperone/DNA topoisomerase II/histidine kinase"/>
    <property type="match status" value="1"/>
</dbReference>
<proteinExistence type="predicted"/>
<keyword evidence="6" id="KW-0175">Coiled coil</keyword>
<keyword evidence="3" id="KW-0808">Transferase</keyword>
<dbReference type="Gene3D" id="3.30.565.10">
    <property type="entry name" value="Histidine kinase-like ATPase, C-terminal domain"/>
    <property type="match status" value="1"/>
</dbReference>
<sequence length="542" mass="61159">MIDLLCPWESAQYLFFSSSVPSALLYYSHGISVIFALVFGFLLFFKARKVLSAKILFIITLLFSVWVFFDLLLWAGNNPSDALFFWSIQIMVEVFIYINVVYLCYVFIAKQDLSFIKKIILFTPILPILILLPTKYLLSGVDISTCVVSESDFIIFYSYAVEAILLVSLIFVTSYLLKDHSGQQKKEAWLFTSGVILFLLAFSSGNIIGSITEDWEMAQLGLFVMPIFIGILTYLVVKYNSFNVKLIATQALVWGLAILIGSQFLFIRNPVNYLLTGVTFVAIVIFGRFLIKSVKKEIEQKEELAKLNINLEELLKQRESLVHLVTHKVKGSFTRSKYIFAGILDGTFGAINEEVKKRAQQGLESDDMGIETVDVVLNAANLEKGTVKYEMKTIDFKELVDKTISEKKALAETKGLKMETKIASGTYKVLGDSFWLKEVSNNLVENSIKYTREGKITVGLEKQDKKIRFYVKDTGIGISPEDKNNLFTEGGRGKDSVRINVDSTGYGLYSVKMIVDAHKGKVWMEPNKDSKGSTFFVELDAQ</sequence>
<evidence type="ECO:0000259" key="8">
    <source>
        <dbReference type="PROSITE" id="PS50109"/>
    </source>
</evidence>
<feature type="transmembrane region" description="Helical" evidence="7">
    <location>
        <begin position="217"/>
        <end position="237"/>
    </location>
</feature>
<dbReference type="EMBL" id="LBRM01000007">
    <property type="protein sequence ID" value="KKP98147.1"/>
    <property type="molecule type" value="Genomic_DNA"/>
</dbReference>
<evidence type="ECO:0000256" key="2">
    <source>
        <dbReference type="ARBA" id="ARBA00012438"/>
    </source>
</evidence>
<evidence type="ECO:0000256" key="6">
    <source>
        <dbReference type="SAM" id="Coils"/>
    </source>
</evidence>
<dbReference type="GO" id="GO:0004673">
    <property type="term" value="F:protein histidine kinase activity"/>
    <property type="evidence" value="ECO:0007669"/>
    <property type="project" value="UniProtKB-EC"/>
</dbReference>
<reference evidence="9 10" key="1">
    <citation type="journal article" date="2015" name="Nature">
        <title>rRNA introns, odd ribosomes, and small enigmatic genomes across a large radiation of phyla.</title>
        <authorList>
            <person name="Brown C.T."/>
            <person name="Hug L.A."/>
            <person name="Thomas B.C."/>
            <person name="Sharon I."/>
            <person name="Castelle C.J."/>
            <person name="Singh A."/>
            <person name="Wilkins M.J."/>
            <person name="Williams K.H."/>
            <person name="Banfield J.F."/>
        </authorList>
    </citation>
    <scope>NUCLEOTIDE SEQUENCE [LARGE SCALE GENOMIC DNA]</scope>
</reference>
<dbReference type="SMART" id="SM00387">
    <property type="entry name" value="HATPase_c"/>
    <property type="match status" value="1"/>
</dbReference>
<dbReference type="EC" id="2.7.13.3" evidence="2"/>
<dbReference type="InterPro" id="IPR036890">
    <property type="entry name" value="HATPase_C_sf"/>
</dbReference>
<dbReference type="PRINTS" id="PR00344">
    <property type="entry name" value="BCTRLSENSOR"/>
</dbReference>
<feature type="transmembrane region" description="Helical" evidence="7">
    <location>
        <begin position="244"/>
        <end position="267"/>
    </location>
</feature>
<evidence type="ECO:0000313" key="10">
    <source>
        <dbReference type="Proteomes" id="UP000034606"/>
    </source>
</evidence>
<feature type="coiled-coil region" evidence="6">
    <location>
        <begin position="294"/>
        <end position="324"/>
    </location>
</feature>
<dbReference type="InterPro" id="IPR005467">
    <property type="entry name" value="His_kinase_dom"/>
</dbReference>
<organism evidence="9 10">
    <name type="scientific">Candidatus Nomurabacteria bacterium GW2011_GWA1_36_15</name>
    <dbReference type="NCBI Taxonomy" id="1618728"/>
    <lineage>
        <taxon>Bacteria</taxon>
        <taxon>Candidatus Nomuraibacteriota</taxon>
    </lineage>
</organism>
<gene>
    <name evidence="9" type="ORF">US05_C0007G0012</name>
</gene>
<dbReference type="Pfam" id="PF02518">
    <property type="entry name" value="HATPase_c"/>
    <property type="match status" value="1"/>
</dbReference>
<feature type="transmembrane region" description="Helical" evidence="7">
    <location>
        <begin position="115"/>
        <end position="134"/>
    </location>
</feature>
<accession>A0A0G0H2M8</accession>
<feature type="transmembrane region" description="Helical" evidence="7">
    <location>
        <begin position="83"/>
        <end position="108"/>
    </location>
</feature>
<dbReference type="AlphaFoldDB" id="A0A0G0H2M8"/>
<keyword evidence="7" id="KW-1133">Transmembrane helix</keyword>
<evidence type="ECO:0000256" key="7">
    <source>
        <dbReference type="SAM" id="Phobius"/>
    </source>
</evidence>
<keyword evidence="7" id="KW-0812">Transmembrane</keyword>
<dbReference type="PROSITE" id="PS50109">
    <property type="entry name" value="HIS_KIN"/>
    <property type="match status" value="1"/>
</dbReference>
<evidence type="ECO:0000256" key="5">
    <source>
        <dbReference type="ARBA" id="ARBA00023012"/>
    </source>
</evidence>
<keyword evidence="4 9" id="KW-0418">Kinase</keyword>
<evidence type="ECO:0000313" key="9">
    <source>
        <dbReference type="EMBL" id="KKP98147.1"/>
    </source>
</evidence>
<dbReference type="InterPro" id="IPR003594">
    <property type="entry name" value="HATPase_dom"/>
</dbReference>
<feature type="transmembrane region" description="Helical" evidence="7">
    <location>
        <begin position="154"/>
        <end position="177"/>
    </location>
</feature>